<dbReference type="PANTHER" id="PTHR28605">
    <property type="entry name" value="CTF8, CHROMOSOME TRANSMISSION FIDELITY FACTOR 8 HOMOLOG (S. CEREVISIAE)"/>
    <property type="match status" value="1"/>
</dbReference>
<keyword evidence="2" id="KW-0235">DNA replication</keyword>
<sequence length="162" mass="18176">MTLNTGHYARACTGLRSRASLSDVISACLLVLIYTYSDQLCLVYPPKLRMIIRIKRVGELEEWVIIELQGDLKFTSGDNTNKYIGDLHFTKSGAPVFIVGAHLLHGKEALLPKPFAVLIKKSNKDSSMENNSETNTEYVVKAIVKKKLIFKSRPKYITNSSK</sequence>
<dbReference type="GO" id="GO:0007064">
    <property type="term" value="P:mitotic sister chromatid cohesion"/>
    <property type="evidence" value="ECO:0007669"/>
    <property type="project" value="InterPro"/>
</dbReference>
<organism evidence="7 8">
    <name type="scientific">Ceratina calcarata</name>
    <dbReference type="NCBI Taxonomy" id="156304"/>
    <lineage>
        <taxon>Eukaryota</taxon>
        <taxon>Metazoa</taxon>
        <taxon>Ecdysozoa</taxon>
        <taxon>Arthropoda</taxon>
        <taxon>Hexapoda</taxon>
        <taxon>Insecta</taxon>
        <taxon>Pterygota</taxon>
        <taxon>Neoptera</taxon>
        <taxon>Endopterygota</taxon>
        <taxon>Hymenoptera</taxon>
        <taxon>Apocrita</taxon>
        <taxon>Aculeata</taxon>
        <taxon>Apoidea</taxon>
        <taxon>Anthophila</taxon>
        <taxon>Apidae</taxon>
        <taxon>Ceratina</taxon>
        <taxon>Zadontomerus</taxon>
    </lineage>
</organism>
<evidence type="ECO:0000256" key="6">
    <source>
        <dbReference type="ARBA" id="ARBA00038447"/>
    </source>
</evidence>
<keyword evidence="5" id="KW-0131">Cell cycle</keyword>
<dbReference type="GO" id="GO:0003677">
    <property type="term" value="F:DNA binding"/>
    <property type="evidence" value="ECO:0007669"/>
    <property type="project" value="UniProtKB-KW"/>
</dbReference>
<evidence type="ECO:0000313" key="8">
    <source>
        <dbReference type="RefSeq" id="XP_017881937.2"/>
    </source>
</evidence>
<comment type="similarity">
    <text evidence="6">Belongs to the CTF8 family.</text>
</comment>
<dbReference type="GeneID" id="108626042"/>
<dbReference type="InterPro" id="IPR018607">
    <property type="entry name" value="Ctf8"/>
</dbReference>
<dbReference type="Pfam" id="PF09696">
    <property type="entry name" value="Ctf8"/>
    <property type="match status" value="1"/>
</dbReference>
<evidence type="ECO:0000256" key="4">
    <source>
        <dbReference type="ARBA" id="ARBA00023242"/>
    </source>
</evidence>
<comment type="subcellular location">
    <subcellularLocation>
        <location evidence="1">Nucleus</location>
    </subcellularLocation>
</comment>
<dbReference type="Proteomes" id="UP000694925">
    <property type="component" value="Unplaced"/>
</dbReference>
<evidence type="ECO:0000256" key="1">
    <source>
        <dbReference type="ARBA" id="ARBA00004123"/>
    </source>
</evidence>
<evidence type="ECO:0000256" key="5">
    <source>
        <dbReference type="ARBA" id="ARBA00023306"/>
    </source>
</evidence>
<gene>
    <name evidence="8" type="primary">LOC108626042</name>
</gene>
<protein>
    <submittedName>
        <fullName evidence="8">Chromosome transmission fidelity protein 8 homolog</fullName>
    </submittedName>
</protein>
<dbReference type="GO" id="GO:0031390">
    <property type="term" value="C:Ctf18 RFC-like complex"/>
    <property type="evidence" value="ECO:0007669"/>
    <property type="project" value="InterPro"/>
</dbReference>
<reference evidence="8" key="1">
    <citation type="submission" date="2025-08" db="UniProtKB">
        <authorList>
            <consortium name="RefSeq"/>
        </authorList>
    </citation>
    <scope>IDENTIFICATION</scope>
    <source>
        <tissue evidence="8">Whole body</tissue>
    </source>
</reference>
<dbReference type="GO" id="GO:0006260">
    <property type="term" value="P:DNA replication"/>
    <property type="evidence" value="ECO:0007669"/>
    <property type="project" value="UniProtKB-KW"/>
</dbReference>
<evidence type="ECO:0000256" key="3">
    <source>
        <dbReference type="ARBA" id="ARBA00023125"/>
    </source>
</evidence>
<dbReference type="AlphaFoldDB" id="A0AAJ7J1I7"/>
<dbReference type="RefSeq" id="XP_017881937.2">
    <property type="nucleotide sequence ID" value="XM_018026448.2"/>
</dbReference>
<proteinExistence type="inferred from homology"/>
<keyword evidence="7" id="KW-1185">Reference proteome</keyword>
<keyword evidence="3" id="KW-0238">DNA-binding</keyword>
<evidence type="ECO:0000256" key="2">
    <source>
        <dbReference type="ARBA" id="ARBA00022705"/>
    </source>
</evidence>
<dbReference type="PANTHER" id="PTHR28605:SF1">
    <property type="entry name" value="CHROMOSOME TRANSMISSION FIDELITY FACTOR 8"/>
    <property type="match status" value="1"/>
</dbReference>
<keyword evidence="4" id="KW-0539">Nucleus</keyword>
<accession>A0AAJ7J1I7</accession>
<name>A0AAJ7J1I7_9HYME</name>
<dbReference type="KEGG" id="ccal:108626042"/>
<evidence type="ECO:0000313" key="7">
    <source>
        <dbReference type="Proteomes" id="UP000694925"/>
    </source>
</evidence>